<proteinExistence type="predicted"/>
<keyword evidence="6" id="KW-1185">Reference proteome</keyword>
<dbReference type="PANTHER" id="PTHR24126:SF14">
    <property type="entry name" value="ANK_REP_REGION DOMAIN-CONTAINING PROTEIN"/>
    <property type="match status" value="1"/>
</dbReference>
<dbReference type="OMA" id="CCSAHER"/>
<protein>
    <submittedName>
        <fullName evidence="5">Ankyrin</fullName>
    </submittedName>
</protein>
<dbReference type="InterPro" id="IPR002110">
    <property type="entry name" value="Ankyrin_rpt"/>
</dbReference>
<evidence type="ECO:0000256" key="3">
    <source>
        <dbReference type="PROSITE-ProRule" id="PRU00023"/>
    </source>
</evidence>
<dbReference type="InterPro" id="IPR036770">
    <property type="entry name" value="Ankyrin_rpt-contain_sf"/>
</dbReference>
<dbReference type="Proteomes" id="UP000249829">
    <property type="component" value="Unassembled WGS sequence"/>
</dbReference>
<feature type="compositionally biased region" description="Polar residues" evidence="4">
    <location>
        <begin position="47"/>
        <end position="59"/>
    </location>
</feature>
<feature type="repeat" description="ANK" evidence="3">
    <location>
        <begin position="114"/>
        <end position="146"/>
    </location>
</feature>
<evidence type="ECO:0000256" key="4">
    <source>
        <dbReference type="SAM" id="MobiDB-lite"/>
    </source>
</evidence>
<keyword evidence="1" id="KW-0677">Repeat</keyword>
<dbReference type="SUPFAM" id="SSF48403">
    <property type="entry name" value="Ankyrin repeat"/>
    <property type="match status" value="1"/>
</dbReference>
<evidence type="ECO:0000313" key="6">
    <source>
        <dbReference type="Proteomes" id="UP000249829"/>
    </source>
</evidence>
<name>A0A2V5ITY9_ASPV1</name>
<dbReference type="PROSITE" id="PS50297">
    <property type="entry name" value="ANK_REP_REGION"/>
    <property type="match status" value="2"/>
</dbReference>
<dbReference type="PANTHER" id="PTHR24126">
    <property type="entry name" value="ANKYRIN REPEAT, PH AND SEC7 DOMAIN CONTAINING PROTEIN SECG-RELATED"/>
    <property type="match status" value="1"/>
</dbReference>
<feature type="compositionally biased region" description="Low complexity" evidence="4">
    <location>
        <begin position="60"/>
        <end position="81"/>
    </location>
</feature>
<sequence length="183" mass="20042">MSNVNLADPTQPPLEELYMNLLNAPPGTYSPDECPMPTGNLTRHHPSQGSTTTSSTHLLQPQSHPLQRRSPPSSPSLHPQQNPSDLSSLCCPAHERIVHLLLQRGANVNMPNSRGQTPLHLAAQRGHLGIVRLLLMAPQPVDVNARDRFGSTPLHLASENGHVEVVRLLVAHHARVDVRSTRE</sequence>
<evidence type="ECO:0000256" key="2">
    <source>
        <dbReference type="ARBA" id="ARBA00023043"/>
    </source>
</evidence>
<dbReference type="EMBL" id="KZ825105">
    <property type="protein sequence ID" value="PYI23426.1"/>
    <property type="molecule type" value="Genomic_DNA"/>
</dbReference>
<dbReference type="AlphaFoldDB" id="A0A2V5ITY9"/>
<dbReference type="Gene3D" id="1.25.40.20">
    <property type="entry name" value="Ankyrin repeat-containing domain"/>
    <property type="match status" value="2"/>
</dbReference>
<gene>
    <name evidence="5" type="ORF">BO99DRAFT_428720</name>
</gene>
<dbReference type="Pfam" id="PF12796">
    <property type="entry name" value="Ank_2"/>
    <property type="match status" value="1"/>
</dbReference>
<feature type="region of interest" description="Disordered" evidence="4">
    <location>
        <begin position="21"/>
        <end position="88"/>
    </location>
</feature>
<keyword evidence="2 3" id="KW-0040">ANK repeat</keyword>
<feature type="repeat" description="ANK" evidence="3">
    <location>
        <begin position="149"/>
        <end position="181"/>
    </location>
</feature>
<dbReference type="PROSITE" id="PS50088">
    <property type="entry name" value="ANK_REPEAT"/>
    <property type="match status" value="2"/>
</dbReference>
<reference evidence="5 6" key="1">
    <citation type="submission" date="2018-02" db="EMBL/GenBank/DDBJ databases">
        <title>The genomes of Aspergillus section Nigri reveals drivers in fungal speciation.</title>
        <authorList>
            <consortium name="DOE Joint Genome Institute"/>
            <person name="Vesth T.C."/>
            <person name="Nybo J."/>
            <person name="Theobald S."/>
            <person name="Brandl J."/>
            <person name="Frisvad J.C."/>
            <person name="Nielsen K.F."/>
            <person name="Lyhne E.K."/>
            <person name="Kogle M.E."/>
            <person name="Kuo A."/>
            <person name="Riley R."/>
            <person name="Clum A."/>
            <person name="Nolan M."/>
            <person name="Lipzen A."/>
            <person name="Salamov A."/>
            <person name="Henrissat B."/>
            <person name="Wiebenga A."/>
            <person name="De vries R.P."/>
            <person name="Grigoriev I.V."/>
            <person name="Mortensen U.H."/>
            <person name="Andersen M.R."/>
            <person name="Baker S.E."/>
        </authorList>
    </citation>
    <scope>NUCLEOTIDE SEQUENCE [LARGE SCALE GENOMIC DNA]</scope>
    <source>
        <strain evidence="5 6">CBS 115571</strain>
    </source>
</reference>
<accession>A0A2V5ITY9</accession>
<dbReference type="STRING" id="1450538.A0A2V5ITY9"/>
<dbReference type="PRINTS" id="PR01415">
    <property type="entry name" value="ANKYRIN"/>
</dbReference>
<evidence type="ECO:0000256" key="1">
    <source>
        <dbReference type="ARBA" id="ARBA00022737"/>
    </source>
</evidence>
<evidence type="ECO:0000313" key="5">
    <source>
        <dbReference type="EMBL" id="PYI23426.1"/>
    </source>
</evidence>
<dbReference type="SMART" id="SM00248">
    <property type="entry name" value="ANK"/>
    <property type="match status" value="3"/>
</dbReference>
<organism evidence="5 6">
    <name type="scientific">Aspergillus violaceofuscus (strain CBS 115571)</name>
    <dbReference type="NCBI Taxonomy" id="1450538"/>
    <lineage>
        <taxon>Eukaryota</taxon>
        <taxon>Fungi</taxon>
        <taxon>Dikarya</taxon>
        <taxon>Ascomycota</taxon>
        <taxon>Pezizomycotina</taxon>
        <taxon>Eurotiomycetes</taxon>
        <taxon>Eurotiomycetidae</taxon>
        <taxon>Eurotiales</taxon>
        <taxon>Aspergillaceae</taxon>
        <taxon>Aspergillus</taxon>
    </lineage>
</organism>